<dbReference type="Proteomes" id="UP000051861">
    <property type="component" value="Unassembled WGS sequence"/>
</dbReference>
<gene>
    <name evidence="4" type="ORF">AMJ44_11890</name>
</gene>
<dbReference type="AlphaFoldDB" id="A0A0S7XQY2"/>
<keyword evidence="2 4" id="KW-0808">Transferase</keyword>
<name>A0A0S7XQY2_UNCSA</name>
<accession>A0A0S7XQY2</accession>
<evidence type="ECO:0000313" key="4">
    <source>
        <dbReference type="EMBL" id="KPJ64917.1"/>
    </source>
</evidence>
<protein>
    <submittedName>
        <fullName evidence="4">Methyltransferase</fullName>
    </submittedName>
</protein>
<dbReference type="GO" id="GO:0008171">
    <property type="term" value="F:O-methyltransferase activity"/>
    <property type="evidence" value="ECO:0007669"/>
    <property type="project" value="InterPro"/>
</dbReference>
<dbReference type="PANTHER" id="PTHR43167:SF1">
    <property type="entry name" value="PUTATIVE (AFU_ORTHOLOGUE AFUA_6G01830)-RELATED"/>
    <property type="match status" value="1"/>
</dbReference>
<dbReference type="PROSITE" id="PS51682">
    <property type="entry name" value="SAM_OMT_I"/>
    <property type="match status" value="1"/>
</dbReference>
<keyword evidence="1 4" id="KW-0489">Methyltransferase</keyword>
<dbReference type="PATRIC" id="fig|1703775.3.peg.1381"/>
<evidence type="ECO:0000256" key="2">
    <source>
        <dbReference type="ARBA" id="ARBA00022679"/>
    </source>
</evidence>
<dbReference type="SUPFAM" id="SSF53335">
    <property type="entry name" value="S-adenosyl-L-methionine-dependent methyltransferases"/>
    <property type="match status" value="1"/>
</dbReference>
<evidence type="ECO:0000256" key="1">
    <source>
        <dbReference type="ARBA" id="ARBA00022603"/>
    </source>
</evidence>
<dbReference type="InterPro" id="IPR029063">
    <property type="entry name" value="SAM-dependent_MTases_sf"/>
</dbReference>
<dbReference type="GO" id="GO:0032259">
    <property type="term" value="P:methylation"/>
    <property type="evidence" value="ECO:0007669"/>
    <property type="project" value="UniProtKB-KW"/>
</dbReference>
<sequence length="205" mass="23029">MFHNISQAVIDRMKYLENIDAKDRRDRTSPLQRLRQIPPETGKFIALLAASAPQGTYLEIGTSAGYSTLWLAVACKEVGRKITTFEVLEEKAKLAKETFRLAGVEKVVELVIGDAREYLGNYKNISFCFLDAEKEAYYDCYEKIIPNMISGGILVADNAISHKDELKAMLERALNDERVDALVVPIGRGELICRKLQESQAERVA</sequence>
<evidence type="ECO:0000313" key="5">
    <source>
        <dbReference type="Proteomes" id="UP000051861"/>
    </source>
</evidence>
<comment type="caution">
    <text evidence="4">The sequence shown here is derived from an EMBL/GenBank/DDBJ whole genome shotgun (WGS) entry which is preliminary data.</text>
</comment>
<proteinExistence type="predicted"/>
<dbReference type="EMBL" id="LIZX01000157">
    <property type="protein sequence ID" value="KPJ64917.1"/>
    <property type="molecule type" value="Genomic_DNA"/>
</dbReference>
<dbReference type="PANTHER" id="PTHR43167">
    <property type="entry name" value="PUTATIVE (AFU_ORTHOLOGUE AFUA_6G01830)-RELATED"/>
    <property type="match status" value="1"/>
</dbReference>
<dbReference type="Gene3D" id="3.40.50.150">
    <property type="entry name" value="Vaccinia Virus protein VP39"/>
    <property type="match status" value="1"/>
</dbReference>
<dbReference type="Pfam" id="PF01596">
    <property type="entry name" value="Methyltransf_3"/>
    <property type="match status" value="1"/>
</dbReference>
<dbReference type="InterPro" id="IPR002935">
    <property type="entry name" value="SAM_O-MeTrfase"/>
</dbReference>
<keyword evidence="3" id="KW-0949">S-adenosyl-L-methionine</keyword>
<reference evidence="4 5" key="1">
    <citation type="journal article" date="2015" name="Microbiome">
        <title>Genomic resolution of linkages in carbon, nitrogen, and sulfur cycling among widespread estuary sediment bacteria.</title>
        <authorList>
            <person name="Baker B.J."/>
            <person name="Lazar C.S."/>
            <person name="Teske A.P."/>
            <person name="Dick G.J."/>
        </authorList>
    </citation>
    <scope>NUCLEOTIDE SEQUENCE [LARGE SCALE GENOMIC DNA]</scope>
    <source>
        <strain evidence="4">DG_54_3</strain>
    </source>
</reference>
<organism evidence="4 5">
    <name type="scientific">candidate division WOR-1 bacterium DG_54_3</name>
    <dbReference type="NCBI Taxonomy" id="1703775"/>
    <lineage>
        <taxon>Bacteria</taxon>
        <taxon>Bacillati</taxon>
        <taxon>Saganbacteria</taxon>
    </lineage>
</organism>
<evidence type="ECO:0000256" key="3">
    <source>
        <dbReference type="ARBA" id="ARBA00022691"/>
    </source>
</evidence>